<keyword evidence="2" id="KW-0349">Heme</keyword>
<dbReference type="InterPro" id="IPR001128">
    <property type="entry name" value="Cyt_P450"/>
</dbReference>
<evidence type="ECO:0000313" key="7">
    <source>
        <dbReference type="EMBL" id="CUR57747.1"/>
    </source>
</evidence>
<dbReference type="Gene3D" id="1.10.630.10">
    <property type="entry name" value="Cytochrome P450"/>
    <property type="match status" value="1"/>
</dbReference>
<dbReference type="PANTHER" id="PTHR24291">
    <property type="entry name" value="CYTOCHROME P450 FAMILY 4"/>
    <property type="match status" value="1"/>
</dbReference>
<dbReference type="PROSITE" id="PS00086">
    <property type="entry name" value="CYTOCHROME_P450"/>
    <property type="match status" value="1"/>
</dbReference>
<keyword evidence="6" id="KW-0503">Monooxygenase</keyword>
<name>A0A2P2C6W7_9ZZZZ</name>
<dbReference type="EMBL" id="CZKB01000005">
    <property type="protein sequence ID" value="CUR57747.1"/>
    <property type="molecule type" value="Genomic_DNA"/>
</dbReference>
<gene>
    <name evidence="7" type="ORF">NOCA1130195</name>
</gene>
<dbReference type="PRINTS" id="PR00385">
    <property type="entry name" value="P450"/>
</dbReference>
<dbReference type="InterPro" id="IPR050196">
    <property type="entry name" value="Cytochrome_P450_Monoox"/>
</dbReference>
<accession>A0A2P2C6W7</accession>
<proteinExistence type="inferred from homology"/>
<dbReference type="InterPro" id="IPR017972">
    <property type="entry name" value="Cyt_P450_CS"/>
</dbReference>
<dbReference type="PANTHER" id="PTHR24291:SF50">
    <property type="entry name" value="BIFUNCTIONAL ALBAFLAVENONE MONOOXYGENASE_TERPENE SYNTHASE"/>
    <property type="match status" value="1"/>
</dbReference>
<evidence type="ECO:0000256" key="6">
    <source>
        <dbReference type="ARBA" id="ARBA00023033"/>
    </source>
</evidence>
<dbReference type="InterPro" id="IPR036396">
    <property type="entry name" value="Cyt_P450_sf"/>
</dbReference>
<evidence type="ECO:0000256" key="3">
    <source>
        <dbReference type="ARBA" id="ARBA00022723"/>
    </source>
</evidence>
<dbReference type="AlphaFoldDB" id="A0A2P2C6W7"/>
<comment type="similarity">
    <text evidence="1">Belongs to the cytochrome P450 family.</text>
</comment>
<evidence type="ECO:0000256" key="1">
    <source>
        <dbReference type="ARBA" id="ARBA00010617"/>
    </source>
</evidence>
<keyword evidence="4" id="KW-0560">Oxidoreductase</keyword>
<evidence type="ECO:0000256" key="2">
    <source>
        <dbReference type="ARBA" id="ARBA00022617"/>
    </source>
</evidence>
<dbReference type="GO" id="GO:0020037">
    <property type="term" value="F:heme binding"/>
    <property type="evidence" value="ECO:0007669"/>
    <property type="project" value="InterPro"/>
</dbReference>
<dbReference type="SUPFAM" id="SSF48264">
    <property type="entry name" value="Cytochrome P450"/>
    <property type="match status" value="1"/>
</dbReference>
<dbReference type="GO" id="GO:0005506">
    <property type="term" value="F:iron ion binding"/>
    <property type="evidence" value="ECO:0007669"/>
    <property type="project" value="InterPro"/>
</dbReference>
<organism evidence="7">
    <name type="scientific">metagenome</name>
    <dbReference type="NCBI Taxonomy" id="256318"/>
    <lineage>
        <taxon>unclassified sequences</taxon>
        <taxon>metagenomes</taxon>
    </lineage>
</organism>
<keyword evidence="3" id="KW-0479">Metal-binding</keyword>
<dbReference type="GO" id="GO:0016705">
    <property type="term" value="F:oxidoreductase activity, acting on paired donors, with incorporation or reduction of molecular oxygen"/>
    <property type="evidence" value="ECO:0007669"/>
    <property type="project" value="InterPro"/>
</dbReference>
<dbReference type="GO" id="GO:0004497">
    <property type="term" value="F:monooxygenase activity"/>
    <property type="evidence" value="ECO:0007669"/>
    <property type="project" value="UniProtKB-KW"/>
</dbReference>
<keyword evidence="5" id="KW-0408">Iron</keyword>
<protein>
    <submittedName>
        <fullName evidence="7">Putative Cytochrome P450</fullName>
    </submittedName>
</protein>
<dbReference type="Pfam" id="PF00067">
    <property type="entry name" value="p450"/>
    <property type="match status" value="1"/>
</dbReference>
<sequence>MTVATRLQAMQPTDIGVPGPSSFDMARAFRSVRRDPLSFLVEVTAQHGDRVSFPVPGAPALLLNDPDEVRHVLQGNARNWGKKTVQYGALARVTGQGLLASSEPSWIEHRRAAAPAFHHQRLEAVSDEVRAAADVALARGLADLTPGDGRVVDVASLTHRVGLDAVGRALFSTDLSGHAQQLLDATSDAAELVVRLGRSVLPTARWAPTPTNVRLRLTRRRLDAITSQLVAERRARGRAGSGAAHGDDLLGLLLDSGMSDDEVRDELVTMVIAGHETVAAALTWTLMLLAEHPEAQEQARAELAALPAPVSMLDHRDRIPWTRAVIDEALRLYPPAWAISRRSHGPDVLGGTDVPAGTLAIISPWVVHRRADIWPDPLAFRPERFLDPGSARSGYLPFGLGPRLCIGREFAIGEMAVVLDRLLSTHRVGTPPGWRRPRAQAQVAVHPAGGMPLVLTRLRKDVRG</sequence>
<evidence type="ECO:0000256" key="4">
    <source>
        <dbReference type="ARBA" id="ARBA00023002"/>
    </source>
</evidence>
<reference evidence="7" key="1">
    <citation type="submission" date="2015-08" db="EMBL/GenBank/DDBJ databases">
        <authorList>
            <person name="Babu N.S."/>
            <person name="Beckwith C.J."/>
            <person name="Beseler K.G."/>
            <person name="Brison A."/>
            <person name="Carone J.V."/>
            <person name="Caskin T.P."/>
            <person name="Diamond M."/>
            <person name="Durham M.E."/>
            <person name="Foxe J.M."/>
            <person name="Go M."/>
            <person name="Henderson B.A."/>
            <person name="Jones I.B."/>
            <person name="McGettigan J.A."/>
            <person name="Micheletti S.J."/>
            <person name="Nasrallah M.E."/>
            <person name="Ortiz D."/>
            <person name="Piller C.R."/>
            <person name="Privatt S.R."/>
            <person name="Schneider S.L."/>
            <person name="Sharp S."/>
            <person name="Smith T.C."/>
            <person name="Stanton J.D."/>
            <person name="Ullery H.E."/>
            <person name="Wilson R.J."/>
            <person name="Serrano M.G."/>
            <person name="Buck G."/>
            <person name="Lee V."/>
            <person name="Wang Y."/>
            <person name="Carvalho R."/>
            <person name="Voegtly L."/>
            <person name="Shi R."/>
            <person name="Duckworth R."/>
            <person name="Johnson A."/>
            <person name="Loviza R."/>
            <person name="Walstead R."/>
            <person name="Shah Z."/>
            <person name="Kiflezghi M."/>
            <person name="Wade K."/>
            <person name="Ball S.L."/>
            <person name="Bradley K.W."/>
            <person name="Asai D.J."/>
            <person name="Bowman C.A."/>
            <person name="Russell D.A."/>
            <person name="Pope W.H."/>
            <person name="Jacobs-Sera D."/>
            <person name="Hendrix R.W."/>
            <person name="Hatfull G.F."/>
        </authorList>
    </citation>
    <scope>NUCLEOTIDE SEQUENCE</scope>
</reference>
<evidence type="ECO:0000256" key="5">
    <source>
        <dbReference type="ARBA" id="ARBA00023004"/>
    </source>
</evidence>
<dbReference type="PRINTS" id="PR00463">
    <property type="entry name" value="EP450I"/>
</dbReference>
<dbReference type="InterPro" id="IPR002401">
    <property type="entry name" value="Cyt_P450_E_grp-I"/>
</dbReference>